<feature type="region of interest" description="Disordered" evidence="2">
    <location>
        <begin position="1"/>
        <end position="171"/>
    </location>
</feature>
<dbReference type="InParanoid" id="F2U2H3"/>
<feature type="compositionally biased region" description="Acidic residues" evidence="2">
    <location>
        <begin position="341"/>
        <end position="352"/>
    </location>
</feature>
<evidence type="ECO:0000313" key="4">
    <source>
        <dbReference type="Proteomes" id="UP000007799"/>
    </source>
</evidence>
<sequence>MVYGRRARPRVYLGEDNDDDDYDDDEEDQEDTEQVVNEQWGAQQQLRPQNQQQQQQQQQQHAVDSARRAAGTHNGENDEDDGEGDDDDIDDAMLLELTTTIEASQSVVHRDDAKRGGTATEGGDPEPKAPKMSTAEAGRHHHIQGQHAAQANPPLSSQRHLSPTSGVTPELKQSLAKARGEAATLRFANDKLEQENRRLVQDRADLQKELKVQIHNLQEQYAKEKKALESKIKFLQMEIDNSKLDQEASRAPRKQRITPAEMGDIAVGFTSPRRPQQHHHHYHRQQSSGGDTTPPAAEEPLSEVQATPLKPARRRPAVSSRGQQTDSDATATSSTARGGSGDDDGGGGDDGADAWQVPVMPMHVFPRNSTIDTPDLSKNVFFVEGVVSSDFRAQEWLSSLADPNDNRERALLLSTLATLVTRRPVFLASICHDPPTTPSSPSTPSPSRIATAAITGAAVPVEPGSHRSALAVVLHMITAETADARVCLAAVQCLKTFAIHCHPTQGSVFHDLFRPHVLDTLQAACTDNVSMMAETVELFSHIYGLAPMQSCGIPPWVLAAACADDTRVSFDAKVRLSSALATKDDADHETVTKLAHALFKHVEEFLFRIHTEPARVDSCWRCVMRALKSPAAQRWSKHITKVSDTTTALIIASNNLRIAVALMRAFKSLAASHPSLVASEDCAHAVQLTYESAHRAAASVSRRQRRPSRHTRARTHAKAAAAAAAAAS</sequence>
<feature type="compositionally biased region" description="Acidic residues" evidence="2">
    <location>
        <begin position="77"/>
        <end position="93"/>
    </location>
</feature>
<feature type="compositionally biased region" description="Low complexity" evidence="2">
    <location>
        <begin position="34"/>
        <end position="60"/>
    </location>
</feature>
<proteinExistence type="predicted"/>
<accession>F2U2H3</accession>
<evidence type="ECO:0000256" key="2">
    <source>
        <dbReference type="SAM" id="MobiDB-lite"/>
    </source>
</evidence>
<feature type="region of interest" description="Disordered" evidence="2">
    <location>
        <begin position="267"/>
        <end position="355"/>
    </location>
</feature>
<dbReference type="RefSeq" id="XP_004997029.1">
    <property type="nucleotide sequence ID" value="XM_004996972.1"/>
</dbReference>
<dbReference type="AlphaFoldDB" id="F2U2H3"/>
<feature type="compositionally biased region" description="Low complexity" evidence="2">
    <location>
        <begin position="325"/>
        <end position="337"/>
    </location>
</feature>
<evidence type="ECO:0000313" key="3">
    <source>
        <dbReference type="EMBL" id="EGD81825.1"/>
    </source>
</evidence>
<evidence type="ECO:0000256" key="1">
    <source>
        <dbReference type="SAM" id="Coils"/>
    </source>
</evidence>
<feature type="compositionally biased region" description="Polar residues" evidence="2">
    <location>
        <begin position="153"/>
        <end position="167"/>
    </location>
</feature>
<dbReference type="EMBL" id="GL832959">
    <property type="protein sequence ID" value="EGD81825.1"/>
    <property type="molecule type" value="Genomic_DNA"/>
</dbReference>
<protein>
    <submittedName>
        <fullName evidence="3">Uncharacterized protein</fullName>
    </submittedName>
</protein>
<gene>
    <name evidence="3" type="ORF">PTSG_02539</name>
</gene>
<feature type="compositionally biased region" description="Basic residues" evidence="2">
    <location>
        <begin position="275"/>
        <end position="284"/>
    </location>
</feature>
<dbReference type="GeneID" id="16077621"/>
<feature type="coiled-coil region" evidence="1">
    <location>
        <begin position="175"/>
        <end position="245"/>
    </location>
</feature>
<feature type="compositionally biased region" description="Polar residues" evidence="2">
    <location>
        <begin position="97"/>
        <end position="107"/>
    </location>
</feature>
<dbReference type="KEGG" id="sre:PTSG_02539"/>
<keyword evidence="4" id="KW-1185">Reference proteome</keyword>
<name>F2U2H3_SALR5</name>
<reference evidence="3" key="1">
    <citation type="submission" date="2009-08" db="EMBL/GenBank/DDBJ databases">
        <title>Annotation of Salpingoeca rosetta.</title>
        <authorList>
            <consortium name="The Broad Institute Genome Sequencing Platform"/>
            <person name="Russ C."/>
            <person name="Cuomo C."/>
            <person name="Burger G."/>
            <person name="Gray M.W."/>
            <person name="Holland P.W.H."/>
            <person name="King N."/>
            <person name="Lang F.B.F."/>
            <person name="Roger A.J."/>
            <person name="Ruiz-Trillo I."/>
            <person name="Young S.K."/>
            <person name="Zeng Q."/>
            <person name="Gargeya S."/>
            <person name="Alvarado L."/>
            <person name="Berlin A."/>
            <person name="Chapman S.B."/>
            <person name="Chen Z."/>
            <person name="Freedman E."/>
            <person name="Gellesch M."/>
            <person name="Goldberg J."/>
            <person name="Griggs A."/>
            <person name="Gujja S."/>
            <person name="Heilman E."/>
            <person name="Heiman D."/>
            <person name="Howarth C."/>
            <person name="Mehta T."/>
            <person name="Neiman D."/>
            <person name="Pearson M."/>
            <person name="Roberts A."/>
            <person name="Saif S."/>
            <person name="Shea T."/>
            <person name="Shenoy N."/>
            <person name="Sisk P."/>
            <person name="Stolte C."/>
            <person name="Sykes S."/>
            <person name="White J."/>
            <person name="Yandava C."/>
            <person name="Haas B."/>
            <person name="Nusbaum C."/>
            <person name="Birren B."/>
        </authorList>
    </citation>
    <scope>NUCLEOTIDE SEQUENCE</scope>
    <source>
        <strain evidence="3">ATCC 50818</strain>
    </source>
</reference>
<organism evidence="3 4">
    <name type="scientific">Salpingoeca rosetta (strain ATCC 50818 / BSB-021)</name>
    <dbReference type="NCBI Taxonomy" id="946362"/>
    <lineage>
        <taxon>Eukaryota</taxon>
        <taxon>Choanoflagellata</taxon>
        <taxon>Craspedida</taxon>
        <taxon>Salpingoecidae</taxon>
        <taxon>Salpingoeca</taxon>
    </lineage>
</organism>
<keyword evidence="1" id="KW-0175">Coiled coil</keyword>
<dbReference type="Proteomes" id="UP000007799">
    <property type="component" value="Unassembled WGS sequence"/>
</dbReference>
<feature type="compositionally biased region" description="Acidic residues" evidence="2">
    <location>
        <begin position="15"/>
        <end position="33"/>
    </location>
</feature>